<accession>A0A0B0DCW4</accession>
<feature type="region of interest" description="Disordered" evidence="1">
    <location>
        <begin position="85"/>
        <end position="236"/>
    </location>
</feature>
<proteinExistence type="predicted"/>
<dbReference type="STRING" id="223184.AS25_06730"/>
<organism evidence="2 3">
    <name type="scientific">Kocuria marina</name>
    <dbReference type="NCBI Taxonomy" id="223184"/>
    <lineage>
        <taxon>Bacteria</taxon>
        <taxon>Bacillati</taxon>
        <taxon>Actinomycetota</taxon>
        <taxon>Actinomycetes</taxon>
        <taxon>Micrococcales</taxon>
        <taxon>Micrococcaceae</taxon>
        <taxon>Kocuria</taxon>
    </lineage>
</organism>
<dbReference type="eggNOG" id="ENOG5032RR4">
    <property type="taxonomic scope" value="Bacteria"/>
</dbReference>
<dbReference type="Pfam" id="PF12005">
    <property type="entry name" value="DUF3499"/>
    <property type="match status" value="1"/>
</dbReference>
<sequence>MAPETPRRTCSKQTCNRDAVCTLTYVYSDSTAVIGALSARREPHAYDLCPVHADSLTAPKGWRVVRLESPDGWNHDDLDAVVEAVRPDEDPAPRRTARGTSLGAVRPPGAPRPSGTPRSGGPVLRDVSYRGRDADTQAGGAADSTTAGGPTGTVGPTGAAGPESSARSAAGTEGPAGSVKPNGARAARHVPMGPSGANTGYSVTTRSIANANAQVGQRTRSVPLPAALRTPHWRRP</sequence>
<gene>
    <name evidence="2" type="ORF">AS25_06730</name>
</gene>
<name>A0A0B0DCW4_9MICC</name>
<evidence type="ECO:0000313" key="3">
    <source>
        <dbReference type="Proteomes" id="UP000030664"/>
    </source>
</evidence>
<dbReference type="EMBL" id="JROM01000021">
    <property type="protein sequence ID" value="KHE74610.1"/>
    <property type="molecule type" value="Genomic_DNA"/>
</dbReference>
<evidence type="ECO:0000313" key="2">
    <source>
        <dbReference type="EMBL" id="KHE74610.1"/>
    </source>
</evidence>
<reference evidence="2 3" key="1">
    <citation type="submission" date="2014-09" db="EMBL/GenBank/DDBJ databases">
        <title>High-quality draft genome sequence of Kocuria marina SO9-6, an actinobacterium isolated from a copper mine.</title>
        <authorList>
            <person name="Castro D.B."/>
            <person name="Pereira L.B."/>
            <person name="Silva M.V."/>
            <person name="Silva B.P."/>
            <person name="Zanardi B.R."/>
            <person name="Carlos C."/>
            <person name="Belgini D.R."/>
            <person name="Limache E.G."/>
            <person name="Lacerda G.V."/>
            <person name="Nery M.B."/>
            <person name="Gomes M.B."/>
            <person name="Souza S."/>
            <person name="Silva T.M."/>
            <person name="Rodrigues V.D."/>
            <person name="Paulino L.C."/>
            <person name="Vicentini R."/>
            <person name="Ferraz L.F."/>
            <person name="Ottoboni L.M."/>
        </authorList>
    </citation>
    <scope>NUCLEOTIDE SEQUENCE [LARGE SCALE GENOMIC DNA]</scope>
    <source>
        <strain evidence="2 3">SO9-6</strain>
    </source>
</reference>
<dbReference type="AlphaFoldDB" id="A0A0B0DCW4"/>
<evidence type="ECO:0008006" key="4">
    <source>
        <dbReference type="Google" id="ProtNLM"/>
    </source>
</evidence>
<dbReference type="InterPro" id="IPR021888">
    <property type="entry name" value="DUF3499"/>
</dbReference>
<feature type="compositionally biased region" description="Polar residues" evidence="1">
    <location>
        <begin position="196"/>
        <end position="220"/>
    </location>
</feature>
<feature type="compositionally biased region" description="Low complexity" evidence="1">
    <location>
        <begin position="136"/>
        <end position="162"/>
    </location>
</feature>
<evidence type="ECO:0000256" key="1">
    <source>
        <dbReference type="SAM" id="MobiDB-lite"/>
    </source>
</evidence>
<dbReference type="Proteomes" id="UP000030664">
    <property type="component" value="Unassembled WGS sequence"/>
</dbReference>
<protein>
    <recommendedName>
        <fullName evidence="4">DUF3499 domain-containing protein</fullName>
    </recommendedName>
</protein>
<comment type="caution">
    <text evidence="2">The sequence shown here is derived from an EMBL/GenBank/DDBJ whole genome shotgun (WGS) entry which is preliminary data.</text>
</comment>
<feature type="compositionally biased region" description="Low complexity" evidence="1">
    <location>
        <begin position="112"/>
        <end position="122"/>
    </location>
</feature>